<evidence type="ECO:0000313" key="1">
    <source>
        <dbReference type="EMBL" id="GJE91714.1"/>
    </source>
</evidence>
<sequence>MSQEPRPKAAWLYNTEVAVCARTRSRQGIPCEPLGEHITAGHERHSLRRCLIAPLSRLHSQAEGGGKNVSSDVGNHLRLSAREGFLRREKTLDRRTEYLPLHL</sequence>
<dbReference type="Proteomes" id="UP000703269">
    <property type="component" value="Unassembled WGS sequence"/>
</dbReference>
<evidence type="ECO:0000313" key="2">
    <source>
        <dbReference type="Proteomes" id="UP000703269"/>
    </source>
</evidence>
<dbReference type="AlphaFoldDB" id="A0A9P3GDB0"/>
<gene>
    <name evidence="1" type="ORF">PsYK624_078640</name>
</gene>
<proteinExistence type="predicted"/>
<accession>A0A9P3GDB0</accession>
<dbReference type="EMBL" id="BPQB01000022">
    <property type="protein sequence ID" value="GJE91714.1"/>
    <property type="molecule type" value="Genomic_DNA"/>
</dbReference>
<keyword evidence="2" id="KW-1185">Reference proteome</keyword>
<organism evidence="1 2">
    <name type="scientific">Phanerochaete sordida</name>
    <dbReference type="NCBI Taxonomy" id="48140"/>
    <lineage>
        <taxon>Eukaryota</taxon>
        <taxon>Fungi</taxon>
        <taxon>Dikarya</taxon>
        <taxon>Basidiomycota</taxon>
        <taxon>Agaricomycotina</taxon>
        <taxon>Agaricomycetes</taxon>
        <taxon>Polyporales</taxon>
        <taxon>Phanerochaetaceae</taxon>
        <taxon>Phanerochaete</taxon>
    </lineage>
</organism>
<comment type="caution">
    <text evidence="1">The sequence shown here is derived from an EMBL/GenBank/DDBJ whole genome shotgun (WGS) entry which is preliminary data.</text>
</comment>
<reference evidence="1 2" key="1">
    <citation type="submission" date="2021-08" db="EMBL/GenBank/DDBJ databases">
        <title>Draft Genome Sequence of Phanerochaete sordida strain YK-624.</title>
        <authorList>
            <person name="Mori T."/>
            <person name="Dohra H."/>
            <person name="Suzuki T."/>
            <person name="Kawagishi H."/>
            <person name="Hirai H."/>
        </authorList>
    </citation>
    <scope>NUCLEOTIDE SEQUENCE [LARGE SCALE GENOMIC DNA]</scope>
    <source>
        <strain evidence="1 2">YK-624</strain>
    </source>
</reference>
<name>A0A9P3GDB0_9APHY</name>
<protein>
    <submittedName>
        <fullName evidence="1">Uncharacterized protein</fullName>
    </submittedName>
</protein>